<dbReference type="RefSeq" id="WP_106140927.1">
    <property type="nucleotide sequence ID" value="NZ_PVTE01000046.1"/>
</dbReference>
<feature type="coiled-coil region" evidence="1">
    <location>
        <begin position="95"/>
        <end position="132"/>
    </location>
</feature>
<gene>
    <name evidence="2" type="ORF">CLV58_1461</name>
</gene>
<proteinExistence type="predicted"/>
<organism evidence="2 3">
    <name type="scientific">Spirosoma oryzae</name>
    <dbReference type="NCBI Taxonomy" id="1469603"/>
    <lineage>
        <taxon>Bacteria</taxon>
        <taxon>Pseudomonadati</taxon>
        <taxon>Bacteroidota</taxon>
        <taxon>Cytophagia</taxon>
        <taxon>Cytophagales</taxon>
        <taxon>Cytophagaceae</taxon>
        <taxon>Spirosoma</taxon>
    </lineage>
</organism>
<dbReference type="InterPro" id="IPR019219">
    <property type="entry name" value="DUF2130"/>
</dbReference>
<protein>
    <recommendedName>
        <fullName evidence="4">DUF2130 domain-containing protein</fullName>
    </recommendedName>
</protein>
<dbReference type="AlphaFoldDB" id="A0A2T0RM99"/>
<evidence type="ECO:0000313" key="2">
    <source>
        <dbReference type="EMBL" id="PRY22288.1"/>
    </source>
</evidence>
<dbReference type="Proteomes" id="UP000238375">
    <property type="component" value="Unassembled WGS sequence"/>
</dbReference>
<sequence length="415" mass="47020">MSHTFCCPHCQQPIDLETSFVQGVEKQLARKYNDHFARQKSDLARREEALRQDRLLVQQQTQAQQNLIQEAVTAQVRRIQIEARQKARAEQDAVITQLQQDLTEKSATVQSLQQQELALLKQQRDLEEKQASLALSVEKKLRDERAAIETKAIQKAQEDHLFHAEQQQGLINALTQQLTEMKRKIEQGSQQIQGEVQEIALEKLLTDTFPFDQIVEVAKGVNGADLIQEVCNDYGRICGRIVYESKRTKTFGGNWIDKLKSDQQRHSGDIAVLVTETMPTGMPRFGLVEGVWVCSFTEVRALATVLRMGVLKVSEVQTASENKGDKMQRLYDYLTGNEFQQCVQSIVRSFQQLQLGLAQEKRAMKRIWAIREKQIDAVIDSTTCMVGAISGIAEGVILELPELELLSDDTPEVLT</sequence>
<evidence type="ECO:0000313" key="3">
    <source>
        <dbReference type="Proteomes" id="UP000238375"/>
    </source>
</evidence>
<keyword evidence="1" id="KW-0175">Coiled coil</keyword>
<dbReference type="EMBL" id="PVTE01000046">
    <property type="protein sequence ID" value="PRY22288.1"/>
    <property type="molecule type" value="Genomic_DNA"/>
</dbReference>
<evidence type="ECO:0008006" key="4">
    <source>
        <dbReference type="Google" id="ProtNLM"/>
    </source>
</evidence>
<dbReference type="OrthoDB" id="9765972at2"/>
<name>A0A2T0RM99_9BACT</name>
<accession>A0A2T0RM99</accession>
<comment type="caution">
    <text evidence="2">The sequence shown here is derived from an EMBL/GenBank/DDBJ whole genome shotgun (WGS) entry which is preliminary data.</text>
</comment>
<feature type="coiled-coil region" evidence="1">
    <location>
        <begin position="164"/>
        <end position="191"/>
    </location>
</feature>
<evidence type="ECO:0000256" key="1">
    <source>
        <dbReference type="SAM" id="Coils"/>
    </source>
</evidence>
<keyword evidence="3" id="KW-1185">Reference proteome</keyword>
<dbReference type="Pfam" id="PF09903">
    <property type="entry name" value="DUF2130"/>
    <property type="match status" value="1"/>
</dbReference>
<reference evidence="2 3" key="1">
    <citation type="submission" date="2018-03" db="EMBL/GenBank/DDBJ databases">
        <title>Genomic Encyclopedia of Archaeal and Bacterial Type Strains, Phase II (KMG-II): from individual species to whole genera.</title>
        <authorList>
            <person name="Goeker M."/>
        </authorList>
    </citation>
    <scope>NUCLEOTIDE SEQUENCE [LARGE SCALE GENOMIC DNA]</scope>
    <source>
        <strain evidence="2 3">DSM 28354</strain>
    </source>
</reference>